<accession>A0A1I5RAM2</accession>
<gene>
    <name evidence="2" type="ORF">SAMN05444277_101161</name>
</gene>
<feature type="domain" description="TRASH" evidence="1">
    <location>
        <begin position="55"/>
        <end position="92"/>
    </location>
</feature>
<dbReference type="PROSITE" id="PS51257">
    <property type="entry name" value="PROKAR_LIPOPROTEIN"/>
    <property type="match status" value="1"/>
</dbReference>
<evidence type="ECO:0000313" key="3">
    <source>
        <dbReference type="Proteomes" id="UP000199031"/>
    </source>
</evidence>
<sequence>MNKIIFVACMGVSFGIAACHSSSDKEEHQTVFEAGPPKDTVKKDFSHVVFATKKDTSCGMPLSAGIEDTLQFDGKVYGFCSKECKNAFVAVLKKEKKL</sequence>
<dbReference type="InterPro" id="IPR011017">
    <property type="entry name" value="TRASH_dom"/>
</dbReference>
<dbReference type="STRING" id="1465490.SAMN05444277_101161"/>
<dbReference type="SMART" id="SM00746">
    <property type="entry name" value="TRASH"/>
    <property type="match status" value="1"/>
</dbReference>
<organism evidence="2 3">
    <name type="scientific">Parafilimonas terrae</name>
    <dbReference type="NCBI Taxonomy" id="1465490"/>
    <lineage>
        <taxon>Bacteria</taxon>
        <taxon>Pseudomonadati</taxon>
        <taxon>Bacteroidota</taxon>
        <taxon>Chitinophagia</taxon>
        <taxon>Chitinophagales</taxon>
        <taxon>Chitinophagaceae</taxon>
        <taxon>Parafilimonas</taxon>
    </lineage>
</organism>
<dbReference type="EMBL" id="FOXQ01000001">
    <property type="protein sequence ID" value="SFP55553.1"/>
    <property type="molecule type" value="Genomic_DNA"/>
</dbReference>
<name>A0A1I5RAM2_9BACT</name>
<dbReference type="AlphaFoldDB" id="A0A1I5RAM2"/>
<dbReference type="RefSeq" id="WP_090653531.1">
    <property type="nucleotide sequence ID" value="NZ_FOXQ01000001.1"/>
</dbReference>
<dbReference type="OrthoDB" id="678327at2"/>
<evidence type="ECO:0000259" key="1">
    <source>
        <dbReference type="SMART" id="SM00746"/>
    </source>
</evidence>
<evidence type="ECO:0000313" key="2">
    <source>
        <dbReference type="EMBL" id="SFP55553.1"/>
    </source>
</evidence>
<dbReference type="Proteomes" id="UP000199031">
    <property type="component" value="Unassembled WGS sequence"/>
</dbReference>
<protein>
    <recommendedName>
        <fullName evidence="1">TRASH domain-containing protein</fullName>
    </recommendedName>
</protein>
<proteinExistence type="predicted"/>
<keyword evidence="3" id="KW-1185">Reference proteome</keyword>
<reference evidence="2 3" key="1">
    <citation type="submission" date="2016-10" db="EMBL/GenBank/DDBJ databases">
        <authorList>
            <person name="de Groot N.N."/>
        </authorList>
    </citation>
    <scope>NUCLEOTIDE SEQUENCE [LARGE SCALE GENOMIC DNA]</scope>
    <source>
        <strain evidence="2 3">DSM 28286</strain>
    </source>
</reference>